<keyword evidence="4" id="KW-0539">Nucleus</keyword>
<dbReference type="EMBL" id="DF143111">
    <property type="protein sequence ID" value="GAA51080.1"/>
    <property type="molecule type" value="Genomic_DNA"/>
</dbReference>
<feature type="compositionally biased region" description="Polar residues" evidence="5">
    <location>
        <begin position="258"/>
        <end position="273"/>
    </location>
</feature>
<sequence>MSDILLAEYTLKRALREHTTDLIPTTNPHILCTPLPKHWRSNKSLPSQFRVVSLTNIPDGTRVSVTAGNEERPYAELKNPVTIMHANEARFSDLRFLGRSGRGKSFNITITIETTPLILAVYSRAIKVTVDGPRVPRNKYSTLRSVKLHKESRRLGNRGFSSIDHGRTGRPPGSRSAFFQQDALRLNLRRSLLNARESLRESKDQLNGRFRNPGSAFSPALPTGKSNIQQLHSPTVSEPAGHNFFPHGQQPTPGEKSPASSETSLPSFSTGSESRLPFAPLESAYLLSFINDAYARLLARQLQMPASKYKNSDRAEDNQARNKIPVHGPVSSPNVDPQKFVSANGEMKPDFWRNINSVLFERTGSSNVHSSFRTATQDFPGLPPLFSLSSAVRNVSKQAEMCSSRNSMGNGCSSPNPAWCSLLQQCDFRINKVNQFAAPNPGPFPNPILSTGFNQTGSLYGQTRNTEAISPPFAPTPGNPTFPAYDPTFYSILGSVFASMFQQTSFAPGGCGEKSGLLSVQNLTGNGVSPDDDLLQNSDPINLKLRHQDPLPNLNGTGDSCPKSSNNAILSIERLLEVTNNNNNNNRQPELQLHNRNGLGSPSAMQRLEVACNLSQRSNMSRISPSFSKHGFTGHSFLL</sequence>
<feature type="region of interest" description="Disordered" evidence="5">
    <location>
        <begin position="154"/>
        <end position="176"/>
    </location>
</feature>
<comment type="subcellular location">
    <subcellularLocation>
        <location evidence="1">Nucleus</location>
    </subcellularLocation>
</comment>
<evidence type="ECO:0000256" key="1">
    <source>
        <dbReference type="ARBA" id="ARBA00004123"/>
    </source>
</evidence>
<evidence type="ECO:0000313" key="8">
    <source>
        <dbReference type="Proteomes" id="UP000008909"/>
    </source>
</evidence>
<dbReference type="PROSITE" id="PS51062">
    <property type="entry name" value="RUNT"/>
    <property type="match status" value="1"/>
</dbReference>
<feature type="region of interest" description="Disordered" evidence="5">
    <location>
        <begin position="309"/>
        <end position="336"/>
    </location>
</feature>
<feature type="compositionally biased region" description="Polar residues" evidence="5">
    <location>
        <begin position="224"/>
        <end position="236"/>
    </location>
</feature>
<dbReference type="Proteomes" id="UP000008909">
    <property type="component" value="Unassembled WGS sequence"/>
</dbReference>
<dbReference type="GO" id="GO:0000978">
    <property type="term" value="F:RNA polymerase II cis-regulatory region sequence-specific DNA binding"/>
    <property type="evidence" value="ECO:0007669"/>
    <property type="project" value="TreeGrafter"/>
</dbReference>
<proteinExistence type="predicted"/>
<dbReference type="GO" id="GO:0005634">
    <property type="term" value="C:nucleus"/>
    <property type="evidence" value="ECO:0007669"/>
    <property type="project" value="UniProtKB-SubCell"/>
</dbReference>
<dbReference type="InterPro" id="IPR008967">
    <property type="entry name" value="p53-like_TF_DNA-bd_sf"/>
</dbReference>
<gene>
    <name evidence="7" type="ORF">CLF_105545</name>
</gene>
<evidence type="ECO:0000256" key="2">
    <source>
        <dbReference type="ARBA" id="ARBA00023015"/>
    </source>
</evidence>
<evidence type="ECO:0000256" key="4">
    <source>
        <dbReference type="ARBA" id="ARBA00023242"/>
    </source>
</evidence>
<dbReference type="AlphaFoldDB" id="G7YDP6"/>
<keyword evidence="3" id="KW-0804">Transcription</keyword>
<dbReference type="InterPro" id="IPR012346">
    <property type="entry name" value="p53/RUNT-type_TF_DNA-bd_sf"/>
</dbReference>
<dbReference type="GO" id="GO:0005524">
    <property type="term" value="F:ATP binding"/>
    <property type="evidence" value="ECO:0007669"/>
    <property type="project" value="InterPro"/>
</dbReference>
<protein>
    <submittedName>
        <fullName evidence="7">Protein lozenge</fullName>
    </submittedName>
</protein>
<evidence type="ECO:0000256" key="3">
    <source>
        <dbReference type="ARBA" id="ARBA00023163"/>
    </source>
</evidence>
<keyword evidence="8" id="KW-1185">Reference proteome</keyword>
<dbReference type="PANTHER" id="PTHR11950:SF31">
    <property type="entry name" value="SEGMENTATION PROTEIN RUNT"/>
    <property type="match status" value="1"/>
</dbReference>
<feature type="domain" description="Runt" evidence="6">
    <location>
        <begin position="10"/>
        <end position="138"/>
    </location>
</feature>
<evidence type="ECO:0000256" key="5">
    <source>
        <dbReference type="SAM" id="MobiDB-lite"/>
    </source>
</evidence>
<dbReference type="SUPFAM" id="SSF49417">
    <property type="entry name" value="p53-like transcription factors"/>
    <property type="match status" value="1"/>
</dbReference>
<evidence type="ECO:0000259" key="6">
    <source>
        <dbReference type="PROSITE" id="PS51062"/>
    </source>
</evidence>
<dbReference type="PANTHER" id="PTHR11950">
    <property type="entry name" value="RUNT RELATED"/>
    <property type="match status" value="1"/>
</dbReference>
<feature type="region of interest" description="Disordered" evidence="5">
    <location>
        <begin position="203"/>
        <end position="274"/>
    </location>
</feature>
<organism evidence="7 8">
    <name type="scientific">Clonorchis sinensis</name>
    <name type="common">Chinese liver fluke</name>
    <dbReference type="NCBI Taxonomy" id="79923"/>
    <lineage>
        <taxon>Eukaryota</taxon>
        <taxon>Metazoa</taxon>
        <taxon>Spiralia</taxon>
        <taxon>Lophotrochozoa</taxon>
        <taxon>Platyhelminthes</taxon>
        <taxon>Trematoda</taxon>
        <taxon>Digenea</taxon>
        <taxon>Opisthorchiida</taxon>
        <taxon>Opisthorchiata</taxon>
        <taxon>Opisthorchiidae</taxon>
        <taxon>Clonorchis</taxon>
    </lineage>
</organism>
<accession>G7YDP6</accession>
<keyword evidence="2" id="KW-0805">Transcription regulation</keyword>
<dbReference type="InterPro" id="IPR000040">
    <property type="entry name" value="AML1_Runt"/>
</dbReference>
<dbReference type="GO" id="GO:0000981">
    <property type="term" value="F:DNA-binding transcription factor activity, RNA polymerase II-specific"/>
    <property type="evidence" value="ECO:0007669"/>
    <property type="project" value="TreeGrafter"/>
</dbReference>
<reference evidence="7" key="1">
    <citation type="journal article" date="2011" name="Genome Biol.">
        <title>The draft genome of the carcinogenic human liver fluke Clonorchis sinensis.</title>
        <authorList>
            <person name="Wang X."/>
            <person name="Chen W."/>
            <person name="Huang Y."/>
            <person name="Sun J."/>
            <person name="Men J."/>
            <person name="Liu H."/>
            <person name="Luo F."/>
            <person name="Guo L."/>
            <person name="Lv X."/>
            <person name="Deng C."/>
            <person name="Zhou C."/>
            <person name="Fan Y."/>
            <person name="Li X."/>
            <person name="Huang L."/>
            <person name="Hu Y."/>
            <person name="Liang C."/>
            <person name="Hu X."/>
            <person name="Xu J."/>
            <person name="Yu X."/>
        </authorList>
    </citation>
    <scope>NUCLEOTIDE SEQUENCE [LARGE SCALE GENOMIC DNA]</scope>
    <source>
        <strain evidence="7">Henan</strain>
    </source>
</reference>
<dbReference type="Pfam" id="PF00853">
    <property type="entry name" value="Runt"/>
    <property type="match status" value="1"/>
</dbReference>
<dbReference type="PRINTS" id="PR00967">
    <property type="entry name" value="ONCOGENEAML1"/>
</dbReference>
<reference key="2">
    <citation type="submission" date="2011-10" db="EMBL/GenBank/DDBJ databases">
        <title>The genome and transcriptome sequence of Clonorchis sinensis provide insights into the carcinogenic liver fluke.</title>
        <authorList>
            <person name="Wang X."/>
            <person name="Huang Y."/>
            <person name="Chen W."/>
            <person name="Liu H."/>
            <person name="Guo L."/>
            <person name="Chen Y."/>
            <person name="Luo F."/>
            <person name="Zhou W."/>
            <person name="Sun J."/>
            <person name="Mao Q."/>
            <person name="Liang P."/>
            <person name="Zhou C."/>
            <person name="Tian Y."/>
            <person name="Men J."/>
            <person name="Lv X."/>
            <person name="Huang L."/>
            <person name="Zhou J."/>
            <person name="Hu Y."/>
            <person name="Li R."/>
            <person name="Zhang F."/>
            <person name="Lei H."/>
            <person name="Li X."/>
            <person name="Hu X."/>
            <person name="Liang C."/>
            <person name="Xu J."/>
            <person name="Wu Z."/>
            <person name="Yu X."/>
        </authorList>
    </citation>
    <scope>NUCLEOTIDE SEQUENCE</scope>
    <source>
        <strain>Henan</strain>
    </source>
</reference>
<name>G7YDP6_CLOSI</name>
<evidence type="ECO:0000313" key="7">
    <source>
        <dbReference type="EMBL" id="GAA51080.1"/>
    </source>
</evidence>
<feature type="compositionally biased region" description="Basic and acidic residues" evidence="5">
    <location>
        <begin position="310"/>
        <end position="320"/>
    </location>
</feature>
<dbReference type="InterPro" id="IPR013524">
    <property type="entry name" value="Runt_dom"/>
</dbReference>
<dbReference type="Gene3D" id="2.60.40.720">
    <property type="match status" value="1"/>
</dbReference>